<feature type="transmembrane region" description="Helical" evidence="5">
    <location>
        <begin position="54"/>
        <end position="75"/>
    </location>
</feature>
<keyword evidence="4 5" id="KW-0472">Membrane</keyword>
<evidence type="ECO:0000256" key="2">
    <source>
        <dbReference type="ARBA" id="ARBA00022692"/>
    </source>
</evidence>
<accession>A0A6P1VPG3</accession>
<evidence type="ECO:0000313" key="7">
    <source>
        <dbReference type="Proteomes" id="UP000464577"/>
    </source>
</evidence>
<dbReference type="RefSeq" id="WP_162385389.1">
    <property type="nucleotide sequence ID" value="NZ_CP045997.1"/>
</dbReference>
<sequence>MVSQQKNSKNRHIALWVVQILLALSFIGSGLFKLVTPVSTLADMWRWAGEYPNLLRFTAVLDLGGGIGIVLPAFIRKPGLIVWAALGLAMLMVCAIAFHLSRGEAANTPFNFVMLALALFVFWGRRMRRW</sequence>
<organism evidence="6 7">
    <name type="scientific">Spirosoma endbachense</name>
    <dbReference type="NCBI Taxonomy" id="2666025"/>
    <lineage>
        <taxon>Bacteria</taxon>
        <taxon>Pseudomonadati</taxon>
        <taxon>Bacteroidota</taxon>
        <taxon>Cytophagia</taxon>
        <taxon>Cytophagales</taxon>
        <taxon>Cytophagaceae</taxon>
        <taxon>Spirosoma</taxon>
    </lineage>
</organism>
<name>A0A6P1VPG3_9BACT</name>
<dbReference type="InterPro" id="IPR032808">
    <property type="entry name" value="DoxX"/>
</dbReference>
<evidence type="ECO:0000256" key="1">
    <source>
        <dbReference type="ARBA" id="ARBA00004141"/>
    </source>
</evidence>
<dbReference type="EMBL" id="CP045997">
    <property type="protein sequence ID" value="QHV94973.1"/>
    <property type="molecule type" value="Genomic_DNA"/>
</dbReference>
<protein>
    <submittedName>
        <fullName evidence="6">DoxX family protein</fullName>
    </submittedName>
</protein>
<reference evidence="6 7" key="1">
    <citation type="submission" date="2019-11" db="EMBL/GenBank/DDBJ databases">
        <title>Spirosoma endbachense sp. nov., isolated from a natural salt meadow.</title>
        <authorList>
            <person name="Rojas J."/>
            <person name="Ambika Manirajan B."/>
            <person name="Ratering S."/>
            <person name="Suarez C."/>
            <person name="Geissler-Plaum R."/>
            <person name="Schnell S."/>
        </authorList>
    </citation>
    <scope>NUCLEOTIDE SEQUENCE [LARGE SCALE GENOMIC DNA]</scope>
    <source>
        <strain evidence="6 7">I-24</strain>
    </source>
</reference>
<gene>
    <name evidence="6" type="ORF">GJR95_08040</name>
</gene>
<dbReference type="Pfam" id="PF13564">
    <property type="entry name" value="DoxX_2"/>
    <property type="match status" value="1"/>
</dbReference>
<feature type="transmembrane region" description="Helical" evidence="5">
    <location>
        <begin position="80"/>
        <end position="100"/>
    </location>
</feature>
<evidence type="ECO:0000256" key="5">
    <source>
        <dbReference type="SAM" id="Phobius"/>
    </source>
</evidence>
<evidence type="ECO:0000256" key="4">
    <source>
        <dbReference type="ARBA" id="ARBA00023136"/>
    </source>
</evidence>
<dbReference type="GO" id="GO:0016020">
    <property type="term" value="C:membrane"/>
    <property type="evidence" value="ECO:0007669"/>
    <property type="project" value="UniProtKB-SubCell"/>
</dbReference>
<feature type="transmembrane region" description="Helical" evidence="5">
    <location>
        <begin position="106"/>
        <end position="124"/>
    </location>
</feature>
<evidence type="ECO:0000256" key="3">
    <source>
        <dbReference type="ARBA" id="ARBA00022989"/>
    </source>
</evidence>
<evidence type="ECO:0000313" key="6">
    <source>
        <dbReference type="EMBL" id="QHV94973.1"/>
    </source>
</evidence>
<feature type="transmembrane region" description="Helical" evidence="5">
    <location>
        <begin position="12"/>
        <end position="34"/>
    </location>
</feature>
<dbReference type="AlphaFoldDB" id="A0A6P1VPG3"/>
<keyword evidence="3 5" id="KW-1133">Transmembrane helix</keyword>
<dbReference type="KEGG" id="senf:GJR95_08040"/>
<proteinExistence type="predicted"/>
<comment type="subcellular location">
    <subcellularLocation>
        <location evidence="1">Membrane</location>
        <topology evidence="1">Multi-pass membrane protein</topology>
    </subcellularLocation>
</comment>
<keyword evidence="2 5" id="KW-0812">Transmembrane</keyword>
<keyword evidence="7" id="KW-1185">Reference proteome</keyword>
<dbReference type="Proteomes" id="UP000464577">
    <property type="component" value="Chromosome"/>
</dbReference>